<feature type="transmembrane region" description="Helical" evidence="1">
    <location>
        <begin position="12"/>
        <end position="35"/>
    </location>
</feature>
<evidence type="ECO:0000259" key="2">
    <source>
        <dbReference type="Pfam" id="PF02397"/>
    </source>
</evidence>
<name>A0A644TKG1_9ZZZZ</name>
<dbReference type="AlphaFoldDB" id="A0A644TKG1"/>
<protein>
    <submittedName>
        <fullName evidence="3">Undecaprenyl phosphate N,N'-diacetylbacillosamine 1-phosphate transferase</fullName>
        <ecNumber evidence="3">2.7.8.36</ecNumber>
    </submittedName>
</protein>
<proteinExistence type="predicted"/>
<comment type="caution">
    <text evidence="3">The sequence shown here is derived from an EMBL/GenBank/DDBJ whole genome shotgun (WGS) entry which is preliminary data.</text>
</comment>
<dbReference type="Pfam" id="PF02397">
    <property type="entry name" value="Bac_transf"/>
    <property type="match status" value="1"/>
</dbReference>
<accession>A0A644TKG1</accession>
<gene>
    <name evidence="3" type="primary">pglC_2</name>
    <name evidence="3" type="ORF">SDC9_12859</name>
</gene>
<dbReference type="EMBL" id="VSSQ01000035">
    <property type="protein sequence ID" value="MPL67169.1"/>
    <property type="molecule type" value="Genomic_DNA"/>
</dbReference>
<keyword evidence="1" id="KW-0812">Transmembrane</keyword>
<dbReference type="EC" id="2.7.8.36" evidence="3"/>
<keyword evidence="3" id="KW-0808">Transferase</keyword>
<dbReference type="PANTHER" id="PTHR30576">
    <property type="entry name" value="COLANIC BIOSYNTHESIS UDP-GLUCOSE LIPID CARRIER TRANSFERASE"/>
    <property type="match status" value="1"/>
</dbReference>
<evidence type="ECO:0000256" key="1">
    <source>
        <dbReference type="SAM" id="Phobius"/>
    </source>
</evidence>
<keyword evidence="1" id="KW-0472">Membrane</keyword>
<keyword evidence="1" id="KW-1133">Transmembrane helix</keyword>
<organism evidence="3">
    <name type="scientific">bioreactor metagenome</name>
    <dbReference type="NCBI Taxonomy" id="1076179"/>
    <lineage>
        <taxon>unclassified sequences</taxon>
        <taxon>metagenomes</taxon>
        <taxon>ecological metagenomes</taxon>
    </lineage>
</organism>
<dbReference type="GO" id="GO:0102334">
    <property type="term" value="F:N,N'-diacetylbacilliosaminyl-1-phosphate transferase activity"/>
    <property type="evidence" value="ECO:0007669"/>
    <property type="project" value="UniProtKB-EC"/>
</dbReference>
<dbReference type="InterPro" id="IPR003362">
    <property type="entry name" value="Bact_transf"/>
</dbReference>
<feature type="domain" description="Bacterial sugar transferase" evidence="2">
    <location>
        <begin position="7"/>
        <end position="181"/>
    </location>
</feature>
<dbReference type="PANTHER" id="PTHR30576:SF8">
    <property type="entry name" value="UNDECAPRENYL-PHOSPHATE GALACTOSE PHOSPHOTRANSFERASE"/>
    <property type="match status" value="1"/>
</dbReference>
<sequence>MYKCFLKRIMDFLLSLIALVILLPGLLIFSILIYIKLGSPVFFKQQRPGKNGEIFEILKFRTMTSEKDKDGNLLSDEIRLTKFGKFLRSTSIDELPELINILNGDMSIVGPRPLLVQYLPLYTAEQQHRHDVRPGLTGLAQVNGRNAITWEQKFTYDVIYVNSITFLGDCKIIWQTVMKVIQRKDISSQTVVTMEEFKGNR</sequence>
<reference evidence="3" key="1">
    <citation type="submission" date="2019-08" db="EMBL/GenBank/DDBJ databases">
        <authorList>
            <person name="Kucharzyk K."/>
            <person name="Murdoch R.W."/>
            <person name="Higgins S."/>
            <person name="Loffler F."/>
        </authorList>
    </citation>
    <scope>NUCLEOTIDE SEQUENCE</scope>
</reference>
<evidence type="ECO:0000313" key="3">
    <source>
        <dbReference type="EMBL" id="MPL67169.1"/>
    </source>
</evidence>